<comment type="caution">
    <text evidence="1">The sequence shown here is derived from an EMBL/GenBank/DDBJ whole genome shotgun (WGS) entry which is preliminary data.</text>
</comment>
<proteinExistence type="predicted"/>
<dbReference type="Pfam" id="PF17645">
    <property type="entry name" value="Amdase"/>
    <property type="match status" value="1"/>
</dbReference>
<dbReference type="AlphaFoldDB" id="A0A366WZT7"/>
<evidence type="ECO:0000313" key="1">
    <source>
        <dbReference type="EMBL" id="RBW54395.1"/>
    </source>
</evidence>
<gene>
    <name evidence="1" type="ORF">DS909_11125</name>
</gene>
<dbReference type="RefSeq" id="WP_113823530.1">
    <property type="nucleotide sequence ID" value="NZ_QOCE01000031.1"/>
</dbReference>
<dbReference type="PANTHER" id="PTHR40267">
    <property type="entry name" value="BLR3294 PROTEIN"/>
    <property type="match status" value="1"/>
</dbReference>
<organism evidence="1 2">
    <name type="scientific">Phaeobacter gallaeciensis</name>
    <dbReference type="NCBI Taxonomy" id="60890"/>
    <lineage>
        <taxon>Bacteria</taxon>
        <taxon>Pseudomonadati</taxon>
        <taxon>Pseudomonadota</taxon>
        <taxon>Alphaproteobacteria</taxon>
        <taxon>Rhodobacterales</taxon>
        <taxon>Roseobacteraceae</taxon>
        <taxon>Phaeobacter</taxon>
    </lineage>
</organism>
<accession>A0A366WZT7</accession>
<dbReference type="EMBL" id="QOCE01000031">
    <property type="protein sequence ID" value="RBW54395.1"/>
    <property type="molecule type" value="Genomic_DNA"/>
</dbReference>
<reference evidence="1 2" key="1">
    <citation type="submission" date="2018-07" db="EMBL/GenBank/DDBJ databases">
        <title>Modular assembly of carbohydrate-degrading microbial communities in the ocean.</title>
        <authorList>
            <person name="Enke T.N."/>
            <person name="Datta M.S."/>
            <person name="Schwartzman J.A."/>
            <person name="Cermak N."/>
            <person name="Schmitz D.A."/>
            <person name="Barrere J."/>
            <person name="Cordero O.X."/>
        </authorList>
    </citation>
    <scope>NUCLEOTIDE SEQUENCE [LARGE SCALE GENOMIC DNA]</scope>
    <source>
        <strain evidence="1 2">C3M10</strain>
    </source>
</reference>
<evidence type="ECO:0000313" key="2">
    <source>
        <dbReference type="Proteomes" id="UP000252706"/>
    </source>
</evidence>
<dbReference type="InterPro" id="IPR053714">
    <property type="entry name" value="Iso_Racemase_Enz_sf"/>
</dbReference>
<dbReference type="Gene3D" id="3.40.50.12500">
    <property type="match status" value="1"/>
</dbReference>
<dbReference type="OrthoDB" id="9816064at2"/>
<dbReference type="PIRSF" id="PIRSF015736">
    <property type="entry name" value="MI"/>
    <property type="match status" value="1"/>
</dbReference>
<dbReference type="Proteomes" id="UP000252706">
    <property type="component" value="Unassembled WGS sequence"/>
</dbReference>
<sequence length="245" mass="26061">MTETRTAAKIGVLVPFTNTNLEPDFGLMRPPNTTIHFQRMGGYDVDEIPGSDQMAGLGASDISYDLRMISGVRPDVVLYGCTSATLTHGPSFDSDLSDKIKAGSGAVSLTAAGSLIAGLKALGATSIGFSSPYLGEINEQAMAFLKSNGIDTVNCANVGRELGNYGQGELTPNDVFDLACQADHPDAQAIVLSCTDMRSVEAVERVEATLNKPVVTSNQAMMFCLMQALDLPRHDRLPGKLYDHL</sequence>
<dbReference type="PANTHER" id="PTHR40267:SF1">
    <property type="entry name" value="BLR3294 PROTEIN"/>
    <property type="match status" value="1"/>
</dbReference>
<name>A0A366WZT7_9RHOB</name>
<dbReference type="InterPro" id="IPR026286">
    <property type="entry name" value="MaiA/AMDase"/>
</dbReference>
<protein>
    <submittedName>
        <fullName evidence="1">Asp/Glu racemase</fullName>
    </submittedName>
</protein>